<evidence type="ECO:0000313" key="1">
    <source>
        <dbReference type="EMBL" id="CAK5074975.1"/>
    </source>
</evidence>
<dbReference type="EMBL" id="CAVMJV010000027">
    <property type="protein sequence ID" value="CAK5074975.1"/>
    <property type="molecule type" value="Genomic_DNA"/>
</dbReference>
<dbReference type="Proteomes" id="UP001497535">
    <property type="component" value="Unassembled WGS sequence"/>
</dbReference>
<accession>A0ACB0Z7T9</accession>
<sequence>MTTQKTGNFFSQIFSEIPDLEKEEKSRQESNSIKRAIRQLFIPDSKTTDELFDANLQIAAGPHFQSVKIEDVHIYRGEEKLTIKFPQSFEECNFDVSIMENIKKKNYKTPTQIQAAMIPLIRDTDYDILGHSQTGTGKTAAFLLPIIDEIHKGHQSGEITFNSDSPYVIVLATTRELVMQLFEDALAFASGTSVSVAYAIGDMPSGYSIRTLKKGCDIFISTIGKLCDYLAYSVKPKHRTIMLSATFDVETLNDIKNEFMAENHCWVRAGAVNQVVNTITQKILKVAHFQKRQTLLKILLEKSTTLNQPFEETIYKTEKTVIFIHGRRECDRLSIVLACEGFRVIPVNTHRTLKQRTEAVEKFKKGEYDILVSNDLLARGMNFPNVDHVINYDLPTPENLVQYIHAVGRTGRAGNAGLATSFFDPFGPDSLLAKSLIVILEQSMQVVPEFLRDIVRHQQRIAEQCEQYQHSDTYEEIGLECEPTTSKECLNLNYNDTW</sequence>
<organism evidence="1 2">
    <name type="scientific">Meloidogyne enterolobii</name>
    <name type="common">Root-knot nematode worm</name>
    <name type="synonym">Meloidogyne mayaguensis</name>
    <dbReference type="NCBI Taxonomy" id="390850"/>
    <lineage>
        <taxon>Eukaryota</taxon>
        <taxon>Metazoa</taxon>
        <taxon>Ecdysozoa</taxon>
        <taxon>Nematoda</taxon>
        <taxon>Chromadorea</taxon>
        <taxon>Rhabditida</taxon>
        <taxon>Tylenchina</taxon>
        <taxon>Tylenchomorpha</taxon>
        <taxon>Tylenchoidea</taxon>
        <taxon>Meloidogynidae</taxon>
        <taxon>Meloidogyninae</taxon>
        <taxon>Meloidogyne</taxon>
    </lineage>
</organism>
<comment type="caution">
    <text evidence="1">The sequence shown here is derived from an EMBL/GenBank/DDBJ whole genome shotgun (WGS) entry which is preliminary data.</text>
</comment>
<name>A0ACB0Z7T9_MELEN</name>
<keyword evidence="2" id="KW-1185">Reference proteome</keyword>
<protein>
    <submittedName>
        <fullName evidence="1">Uncharacterized protein</fullName>
    </submittedName>
</protein>
<proteinExistence type="predicted"/>
<gene>
    <name evidence="1" type="ORF">MENTE1834_LOCUS21750</name>
</gene>
<reference evidence="1" key="1">
    <citation type="submission" date="2023-11" db="EMBL/GenBank/DDBJ databases">
        <authorList>
            <person name="Poullet M."/>
        </authorList>
    </citation>
    <scope>NUCLEOTIDE SEQUENCE</scope>
    <source>
        <strain evidence="1">E1834</strain>
    </source>
</reference>
<evidence type="ECO:0000313" key="2">
    <source>
        <dbReference type="Proteomes" id="UP001497535"/>
    </source>
</evidence>